<dbReference type="EMBL" id="REGN01006300">
    <property type="protein sequence ID" value="RNA10111.1"/>
    <property type="molecule type" value="Genomic_DNA"/>
</dbReference>
<feature type="non-terminal residue" evidence="2">
    <location>
        <position position="21"/>
    </location>
</feature>
<reference evidence="2 3" key="1">
    <citation type="journal article" date="2018" name="Sci. Rep.">
        <title>Genomic signatures of local adaptation to the degree of environmental predictability in rotifers.</title>
        <authorList>
            <person name="Franch-Gras L."/>
            <person name="Hahn C."/>
            <person name="Garcia-Roger E.M."/>
            <person name="Carmona M.J."/>
            <person name="Serra M."/>
            <person name="Gomez A."/>
        </authorList>
    </citation>
    <scope>NUCLEOTIDE SEQUENCE [LARGE SCALE GENOMIC DNA]</scope>
    <source>
        <strain evidence="2">HYR1</strain>
    </source>
</reference>
<dbReference type="AlphaFoldDB" id="A0A3M7QGE3"/>
<organism evidence="2 3">
    <name type="scientific">Brachionus plicatilis</name>
    <name type="common">Marine rotifer</name>
    <name type="synonym">Brachionus muelleri</name>
    <dbReference type="NCBI Taxonomy" id="10195"/>
    <lineage>
        <taxon>Eukaryota</taxon>
        <taxon>Metazoa</taxon>
        <taxon>Spiralia</taxon>
        <taxon>Gnathifera</taxon>
        <taxon>Rotifera</taxon>
        <taxon>Eurotatoria</taxon>
        <taxon>Monogononta</taxon>
        <taxon>Pseudotrocha</taxon>
        <taxon>Ploima</taxon>
        <taxon>Brachionidae</taxon>
        <taxon>Brachionus</taxon>
    </lineage>
</organism>
<gene>
    <name evidence="2" type="ORF">BpHYR1_041078</name>
</gene>
<sequence>MESAATALHGQSAVMGSDTLH</sequence>
<evidence type="ECO:0000313" key="2">
    <source>
        <dbReference type="EMBL" id="RNA10111.1"/>
    </source>
</evidence>
<proteinExistence type="predicted"/>
<keyword evidence="3" id="KW-1185">Reference proteome</keyword>
<evidence type="ECO:0000313" key="3">
    <source>
        <dbReference type="Proteomes" id="UP000276133"/>
    </source>
</evidence>
<dbReference type="Proteomes" id="UP000276133">
    <property type="component" value="Unassembled WGS sequence"/>
</dbReference>
<accession>A0A3M7QGE3</accession>
<evidence type="ECO:0000256" key="1">
    <source>
        <dbReference type="SAM" id="MobiDB-lite"/>
    </source>
</evidence>
<comment type="caution">
    <text evidence="2">The sequence shown here is derived from an EMBL/GenBank/DDBJ whole genome shotgun (WGS) entry which is preliminary data.</text>
</comment>
<feature type="region of interest" description="Disordered" evidence="1">
    <location>
        <begin position="1"/>
        <end position="21"/>
    </location>
</feature>
<name>A0A3M7QGE3_BRAPC</name>
<protein>
    <submittedName>
        <fullName evidence="2">Uncharacterized protein</fullName>
    </submittedName>
</protein>